<keyword evidence="1" id="KW-0812">Transmembrane</keyword>
<keyword evidence="1" id="KW-1133">Transmembrane helix</keyword>
<gene>
    <name evidence="2" type="ORF">SAMN04488516_102202</name>
</gene>
<proteinExistence type="predicted"/>
<reference evidence="2 3" key="1">
    <citation type="submission" date="2016-10" db="EMBL/GenBank/DDBJ databases">
        <authorList>
            <person name="de Groot N.N."/>
        </authorList>
    </citation>
    <scope>NUCLEOTIDE SEQUENCE [LARGE SCALE GENOMIC DNA]</scope>
    <source>
        <strain evidence="2 3">DSM 15269</strain>
    </source>
</reference>
<dbReference type="RefSeq" id="WP_092063417.1">
    <property type="nucleotide sequence ID" value="NZ_FNIN01000002.1"/>
</dbReference>
<sequence length="174" mass="19132">MNLVYGLITGLLFGVFLQRAQVVRYSKQIGALRLLDMTIVKFMLSNIFVAMVGLYALKDFGLIHFHLKTTALGAIIIGGTLFGIGWGILGYCPGTALGAIGEGRIDALWGILGMLVGAGIYAEIYPWIKTYIIPLGNYGKITLPQLLGINHWIVIIIFGICCLGLFYWFEKNDL</sequence>
<keyword evidence="3" id="KW-1185">Reference proteome</keyword>
<dbReference type="InterPro" id="IPR007272">
    <property type="entry name" value="Sulf_transp_TsuA/YedE"/>
</dbReference>
<evidence type="ECO:0000313" key="2">
    <source>
        <dbReference type="EMBL" id="SDN46060.1"/>
    </source>
</evidence>
<dbReference type="AlphaFoldDB" id="A0A1H0BK87"/>
<feature type="transmembrane region" description="Helical" evidence="1">
    <location>
        <begin position="108"/>
        <end position="128"/>
    </location>
</feature>
<protein>
    <submittedName>
        <fullName evidence="2">Uncharacterized protein</fullName>
    </submittedName>
</protein>
<name>A0A1H0BK87_9BACT</name>
<feature type="transmembrane region" description="Helical" evidence="1">
    <location>
        <begin position="149"/>
        <end position="169"/>
    </location>
</feature>
<evidence type="ECO:0000256" key="1">
    <source>
        <dbReference type="SAM" id="Phobius"/>
    </source>
</evidence>
<dbReference type="Proteomes" id="UP000199602">
    <property type="component" value="Unassembled WGS sequence"/>
</dbReference>
<organism evidence="2 3">
    <name type="scientific">Desulfonauticus submarinus</name>
    <dbReference type="NCBI Taxonomy" id="206665"/>
    <lineage>
        <taxon>Bacteria</taxon>
        <taxon>Pseudomonadati</taxon>
        <taxon>Thermodesulfobacteriota</taxon>
        <taxon>Desulfovibrionia</taxon>
        <taxon>Desulfovibrionales</taxon>
        <taxon>Desulfonauticaceae</taxon>
        <taxon>Desulfonauticus</taxon>
    </lineage>
</organism>
<dbReference type="OrthoDB" id="9790409at2"/>
<accession>A0A1H0BK87</accession>
<evidence type="ECO:0000313" key="3">
    <source>
        <dbReference type="Proteomes" id="UP000199602"/>
    </source>
</evidence>
<dbReference type="EMBL" id="FNIN01000002">
    <property type="protein sequence ID" value="SDN46060.1"/>
    <property type="molecule type" value="Genomic_DNA"/>
</dbReference>
<dbReference type="Pfam" id="PF04143">
    <property type="entry name" value="Sulf_transp"/>
    <property type="match status" value="1"/>
</dbReference>
<dbReference type="STRING" id="206665.SAMN04488516_102202"/>
<feature type="transmembrane region" description="Helical" evidence="1">
    <location>
        <begin position="38"/>
        <end position="57"/>
    </location>
</feature>
<feature type="transmembrane region" description="Helical" evidence="1">
    <location>
        <begin position="69"/>
        <end position="88"/>
    </location>
</feature>
<keyword evidence="1" id="KW-0472">Membrane</keyword>